<protein>
    <submittedName>
        <fullName evidence="2">TIGR03747 family integrating conjugative element membrane protein</fullName>
    </submittedName>
</protein>
<dbReference type="Pfam" id="PF14348">
    <property type="entry name" value="DtrJ-like"/>
    <property type="match status" value="1"/>
</dbReference>
<dbReference type="NCBIfam" id="TIGR03747">
    <property type="entry name" value="conj_TIGR03747"/>
    <property type="match status" value="1"/>
</dbReference>
<evidence type="ECO:0000313" key="2">
    <source>
        <dbReference type="EMBL" id="MBV0934165.1"/>
    </source>
</evidence>
<keyword evidence="3" id="KW-1185">Reference proteome</keyword>
<evidence type="ECO:0000256" key="1">
    <source>
        <dbReference type="SAM" id="Phobius"/>
    </source>
</evidence>
<sequence>MSSASGSAQSNTGHHPSERRGLIPKLFGLMGRIFGVLLFSAFMSIIMEWVGMAWWFADDYTGYSHAQEMFQQELTYLNSAAKSGASDTYASAKANEYVQEAIDVAFFRSGVMDWIHASHVVKPGDHDMVVFFKDIQAAIYDYLIAMAYTLMTFMVRVTILTLSLPVFFLFGLVGFADGLMKRDLRRFTGGYESSFVYHIAKGFSAPLIITAWIIYLAMPVSVHPNYLITPFAAMFAFAIFITASKFKKYL</sequence>
<keyword evidence="1" id="KW-0812">Transmembrane</keyword>
<dbReference type="Proteomes" id="UP000755551">
    <property type="component" value="Unassembled WGS sequence"/>
</dbReference>
<accession>A0ABS6MD56</accession>
<organism evidence="2 3">
    <name type="scientific">Marinobacterium weihaiense</name>
    <dbReference type="NCBI Taxonomy" id="2851016"/>
    <lineage>
        <taxon>Bacteria</taxon>
        <taxon>Pseudomonadati</taxon>
        <taxon>Pseudomonadota</taxon>
        <taxon>Gammaproteobacteria</taxon>
        <taxon>Oceanospirillales</taxon>
        <taxon>Oceanospirillaceae</taxon>
        <taxon>Marinobacterium</taxon>
    </lineage>
</organism>
<feature type="transmembrane region" description="Helical" evidence="1">
    <location>
        <begin position="153"/>
        <end position="175"/>
    </location>
</feature>
<feature type="transmembrane region" description="Helical" evidence="1">
    <location>
        <begin position="195"/>
        <end position="218"/>
    </location>
</feature>
<keyword evidence="1" id="KW-0472">Membrane</keyword>
<comment type="caution">
    <text evidence="2">The sequence shown here is derived from an EMBL/GenBank/DDBJ whole genome shotgun (WGS) entry which is preliminary data.</text>
</comment>
<keyword evidence="1" id="KW-1133">Transmembrane helix</keyword>
<reference evidence="2 3" key="1">
    <citation type="submission" date="2021-06" db="EMBL/GenBank/DDBJ databases">
        <title>Bacterium isolated from marine sediment.</title>
        <authorList>
            <person name="Zhu K.-L."/>
            <person name="Du Z.-J."/>
            <person name="Liang Q.-Y."/>
        </authorList>
    </citation>
    <scope>NUCLEOTIDE SEQUENCE [LARGE SCALE GENOMIC DNA]</scope>
    <source>
        <strain evidence="2 3">A346</strain>
    </source>
</reference>
<gene>
    <name evidence="2" type="ORF">KTN04_12530</name>
</gene>
<evidence type="ECO:0000313" key="3">
    <source>
        <dbReference type="Proteomes" id="UP000755551"/>
    </source>
</evidence>
<feature type="transmembrane region" description="Helical" evidence="1">
    <location>
        <begin position="29"/>
        <end position="57"/>
    </location>
</feature>
<dbReference type="EMBL" id="JAHQZT010000017">
    <property type="protein sequence ID" value="MBV0934165.1"/>
    <property type="molecule type" value="Genomic_DNA"/>
</dbReference>
<proteinExistence type="predicted"/>
<name>A0ABS6MD56_9GAMM</name>
<dbReference type="RefSeq" id="WP_217335572.1">
    <property type="nucleotide sequence ID" value="NZ_JAHQZT010000017.1"/>
</dbReference>
<feature type="transmembrane region" description="Helical" evidence="1">
    <location>
        <begin position="224"/>
        <end position="243"/>
    </location>
</feature>
<dbReference type="InterPro" id="IPR022266">
    <property type="entry name" value="DtrJ-like"/>
</dbReference>